<dbReference type="SMART" id="SM00409">
    <property type="entry name" value="IG"/>
    <property type="match status" value="1"/>
</dbReference>
<dbReference type="SUPFAM" id="SSF48726">
    <property type="entry name" value="Immunoglobulin"/>
    <property type="match status" value="1"/>
</dbReference>
<feature type="domain" description="Ig-like" evidence="3">
    <location>
        <begin position="11"/>
        <end position="124"/>
    </location>
</feature>
<name>A0AAN9BII6_9CAEN</name>
<sequence length="344" mass="38482">MKHTATVRVVPLLLLLHYVSGNRISCTSSGSVVEGHSASVTCQYHTDIKRNKIGFYVYMYSSSKGDPDVCAICTWEDDVLSCEILPGYEVQMHGNTITLNITSVKKSHAGRYSCRVLQPSRDVSVDDCNLSVEVSGKLGKSEEKTISNGVEMQCHAQQHHIYGQPTTITCFVPEFLNASTITLERREPSGHTTRVEVLRCSKEEDSCILNIFGYKIRRKHNPLDGFRVIAVMVDRPGLYVCTADWGLTQSCMVEVYEDLQKATAENNSGQQLGVPVYAILGVSLFLLVAALLVSIILLARFRKIQTKHQTMLKKEDLDGIDKQEDRDEILSETKQTLHHKRCSI</sequence>
<protein>
    <recommendedName>
        <fullName evidence="3">Ig-like domain-containing protein</fullName>
    </recommendedName>
</protein>
<organism evidence="4 5">
    <name type="scientific">Littorina saxatilis</name>
    <dbReference type="NCBI Taxonomy" id="31220"/>
    <lineage>
        <taxon>Eukaryota</taxon>
        <taxon>Metazoa</taxon>
        <taxon>Spiralia</taxon>
        <taxon>Lophotrochozoa</taxon>
        <taxon>Mollusca</taxon>
        <taxon>Gastropoda</taxon>
        <taxon>Caenogastropoda</taxon>
        <taxon>Littorinimorpha</taxon>
        <taxon>Littorinoidea</taxon>
        <taxon>Littorinidae</taxon>
        <taxon>Littorina</taxon>
    </lineage>
</organism>
<reference evidence="4 5" key="1">
    <citation type="submission" date="2024-02" db="EMBL/GenBank/DDBJ databases">
        <title>Chromosome-scale genome assembly of the rough periwinkle Littorina saxatilis.</title>
        <authorList>
            <person name="De Jode A."/>
            <person name="Faria R."/>
            <person name="Formenti G."/>
            <person name="Sims Y."/>
            <person name="Smith T.P."/>
            <person name="Tracey A."/>
            <person name="Wood J.M.D."/>
            <person name="Zagrodzka Z.B."/>
            <person name="Johannesson K."/>
            <person name="Butlin R.K."/>
            <person name="Leder E.H."/>
        </authorList>
    </citation>
    <scope>NUCLEOTIDE SEQUENCE [LARGE SCALE GENOMIC DNA]</scope>
    <source>
        <strain evidence="4">Snail1</strain>
        <tissue evidence="4">Muscle</tissue>
    </source>
</reference>
<comment type="caution">
    <text evidence="4">The sequence shown here is derived from an EMBL/GenBank/DDBJ whole genome shotgun (WGS) entry which is preliminary data.</text>
</comment>
<dbReference type="AlphaFoldDB" id="A0AAN9BII6"/>
<gene>
    <name evidence="4" type="ORF">V1264_017424</name>
</gene>
<dbReference type="InterPro" id="IPR013783">
    <property type="entry name" value="Ig-like_fold"/>
</dbReference>
<dbReference type="Proteomes" id="UP001374579">
    <property type="component" value="Unassembled WGS sequence"/>
</dbReference>
<evidence type="ECO:0000313" key="4">
    <source>
        <dbReference type="EMBL" id="KAK7106132.1"/>
    </source>
</evidence>
<feature type="transmembrane region" description="Helical" evidence="1">
    <location>
        <begin position="276"/>
        <end position="299"/>
    </location>
</feature>
<evidence type="ECO:0000256" key="2">
    <source>
        <dbReference type="SAM" id="SignalP"/>
    </source>
</evidence>
<evidence type="ECO:0000313" key="5">
    <source>
        <dbReference type="Proteomes" id="UP001374579"/>
    </source>
</evidence>
<keyword evidence="1" id="KW-0472">Membrane</keyword>
<keyword evidence="2" id="KW-0732">Signal</keyword>
<accession>A0AAN9BII6</accession>
<evidence type="ECO:0000256" key="1">
    <source>
        <dbReference type="SAM" id="Phobius"/>
    </source>
</evidence>
<evidence type="ECO:0000259" key="3">
    <source>
        <dbReference type="PROSITE" id="PS50835"/>
    </source>
</evidence>
<dbReference type="PROSITE" id="PS50835">
    <property type="entry name" value="IG_LIKE"/>
    <property type="match status" value="1"/>
</dbReference>
<dbReference type="InterPro" id="IPR007110">
    <property type="entry name" value="Ig-like_dom"/>
</dbReference>
<dbReference type="InterPro" id="IPR003599">
    <property type="entry name" value="Ig_sub"/>
</dbReference>
<dbReference type="Pfam" id="PF07686">
    <property type="entry name" value="V-set"/>
    <property type="match status" value="1"/>
</dbReference>
<keyword evidence="1" id="KW-0812">Transmembrane</keyword>
<proteinExistence type="predicted"/>
<dbReference type="Gene3D" id="2.60.40.10">
    <property type="entry name" value="Immunoglobulins"/>
    <property type="match status" value="1"/>
</dbReference>
<dbReference type="InterPro" id="IPR036179">
    <property type="entry name" value="Ig-like_dom_sf"/>
</dbReference>
<dbReference type="InterPro" id="IPR013106">
    <property type="entry name" value="Ig_V-set"/>
</dbReference>
<dbReference type="EMBL" id="JBAMIC010000007">
    <property type="protein sequence ID" value="KAK7106132.1"/>
    <property type="molecule type" value="Genomic_DNA"/>
</dbReference>
<keyword evidence="5" id="KW-1185">Reference proteome</keyword>
<keyword evidence="1" id="KW-1133">Transmembrane helix</keyword>
<feature type="signal peptide" evidence="2">
    <location>
        <begin position="1"/>
        <end position="21"/>
    </location>
</feature>
<feature type="chain" id="PRO_5042956444" description="Ig-like domain-containing protein" evidence="2">
    <location>
        <begin position="22"/>
        <end position="344"/>
    </location>
</feature>